<dbReference type="PANTHER" id="PTHR43081">
    <property type="entry name" value="ADENYLATE CYCLASE, TERMINAL-DIFFERENTIATION SPECIFIC-RELATED"/>
    <property type="match status" value="1"/>
</dbReference>
<keyword evidence="1" id="KW-0597">Phosphoprotein</keyword>
<dbReference type="SUPFAM" id="SSF52172">
    <property type="entry name" value="CheY-like"/>
    <property type="match status" value="1"/>
</dbReference>
<dbReference type="RefSeq" id="WP_085807769.1">
    <property type="nucleotide sequence ID" value="NZ_FWFX01000022.1"/>
</dbReference>
<dbReference type="InterPro" id="IPR050697">
    <property type="entry name" value="Adenylyl/Guanylyl_Cyclase_3/4"/>
</dbReference>
<dbReference type="EC" id="4.6.1.1" evidence="4"/>
<dbReference type="OrthoDB" id="9789782at2"/>
<dbReference type="SMART" id="SM00044">
    <property type="entry name" value="CYCc"/>
    <property type="match status" value="1"/>
</dbReference>
<dbReference type="CDD" id="cd17536">
    <property type="entry name" value="REC_YesN-like"/>
    <property type="match status" value="1"/>
</dbReference>
<evidence type="ECO:0000259" key="3">
    <source>
        <dbReference type="PROSITE" id="PS50125"/>
    </source>
</evidence>
<dbReference type="Pfam" id="PF00211">
    <property type="entry name" value="Guanylate_cyc"/>
    <property type="match status" value="1"/>
</dbReference>
<organism evidence="4 5">
    <name type="scientific">Roseovarius albus</name>
    <dbReference type="NCBI Taxonomy" id="1247867"/>
    <lineage>
        <taxon>Bacteria</taxon>
        <taxon>Pseudomonadati</taxon>
        <taxon>Pseudomonadota</taxon>
        <taxon>Alphaproteobacteria</taxon>
        <taxon>Rhodobacterales</taxon>
        <taxon>Roseobacteraceae</taxon>
        <taxon>Roseovarius</taxon>
    </lineage>
</organism>
<dbReference type="GO" id="GO:0006171">
    <property type="term" value="P:cAMP biosynthetic process"/>
    <property type="evidence" value="ECO:0007669"/>
    <property type="project" value="TreeGrafter"/>
</dbReference>
<dbReference type="Gene3D" id="3.30.70.1230">
    <property type="entry name" value="Nucleotide cyclase"/>
    <property type="match status" value="1"/>
</dbReference>
<keyword evidence="5" id="KW-1185">Reference proteome</keyword>
<keyword evidence="4" id="KW-0456">Lyase</keyword>
<feature type="modified residue" description="4-aspartylphosphate" evidence="1">
    <location>
        <position position="60"/>
    </location>
</feature>
<dbReference type="PANTHER" id="PTHR43081:SF20">
    <property type="entry name" value="TWO-COMPONENT RESPONSE REGULATOR"/>
    <property type="match status" value="1"/>
</dbReference>
<dbReference type="CDD" id="cd07302">
    <property type="entry name" value="CHD"/>
    <property type="match status" value="1"/>
</dbReference>
<dbReference type="InterPro" id="IPR001054">
    <property type="entry name" value="A/G_cyclase"/>
</dbReference>
<evidence type="ECO:0000259" key="2">
    <source>
        <dbReference type="PROSITE" id="PS50110"/>
    </source>
</evidence>
<dbReference type="EMBL" id="FWFX01000022">
    <property type="protein sequence ID" value="SLN73357.1"/>
    <property type="molecule type" value="Genomic_DNA"/>
</dbReference>
<dbReference type="SMART" id="SM00448">
    <property type="entry name" value="REC"/>
    <property type="match status" value="1"/>
</dbReference>
<dbReference type="PROSITE" id="PS50125">
    <property type="entry name" value="GUANYLATE_CYCLASE_2"/>
    <property type="match status" value="1"/>
</dbReference>
<gene>
    <name evidence="4" type="primary">cyaA_5</name>
    <name evidence="4" type="ORF">ROA7450_04124</name>
</gene>
<dbReference type="AlphaFoldDB" id="A0A1X7A8N0"/>
<evidence type="ECO:0000313" key="5">
    <source>
        <dbReference type="Proteomes" id="UP000193061"/>
    </source>
</evidence>
<proteinExistence type="predicted"/>
<dbReference type="GO" id="GO:0000160">
    <property type="term" value="P:phosphorelay signal transduction system"/>
    <property type="evidence" value="ECO:0007669"/>
    <property type="project" value="InterPro"/>
</dbReference>
<dbReference type="Pfam" id="PF00072">
    <property type="entry name" value="Response_reg"/>
    <property type="match status" value="1"/>
</dbReference>
<reference evidence="4 5" key="1">
    <citation type="submission" date="2017-03" db="EMBL/GenBank/DDBJ databases">
        <authorList>
            <person name="Afonso C.L."/>
            <person name="Miller P.J."/>
            <person name="Scott M.A."/>
            <person name="Spackman E."/>
            <person name="Goraichik I."/>
            <person name="Dimitrov K.M."/>
            <person name="Suarez D.L."/>
            <person name="Swayne D.E."/>
        </authorList>
    </citation>
    <scope>NUCLEOTIDE SEQUENCE [LARGE SCALE GENOMIC DNA]</scope>
    <source>
        <strain evidence="4 5">CECT 7450</strain>
    </source>
</reference>
<protein>
    <submittedName>
        <fullName evidence="4">Adenylate cyclase 1</fullName>
        <ecNumber evidence="4">4.6.1.1</ecNumber>
    </submittedName>
</protein>
<name>A0A1X7A8N0_9RHOB</name>
<evidence type="ECO:0000313" key="4">
    <source>
        <dbReference type="EMBL" id="SLN73357.1"/>
    </source>
</evidence>
<dbReference type="GO" id="GO:0004016">
    <property type="term" value="F:adenylate cyclase activity"/>
    <property type="evidence" value="ECO:0007669"/>
    <property type="project" value="UniProtKB-EC"/>
</dbReference>
<dbReference type="PROSITE" id="PS50110">
    <property type="entry name" value="RESPONSE_REGULATORY"/>
    <property type="match status" value="1"/>
</dbReference>
<dbReference type="SUPFAM" id="SSF55073">
    <property type="entry name" value="Nucleotide cyclase"/>
    <property type="match status" value="1"/>
</dbReference>
<dbReference type="InterPro" id="IPR001789">
    <property type="entry name" value="Sig_transdc_resp-reg_receiver"/>
</dbReference>
<evidence type="ECO:0000256" key="1">
    <source>
        <dbReference type="PROSITE-ProRule" id="PRU00169"/>
    </source>
</evidence>
<accession>A0A1X7A8N0</accession>
<dbReference type="Proteomes" id="UP000193061">
    <property type="component" value="Unassembled WGS sequence"/>
</dbReference>
<dbReference type="InterPro" id="IPR029787">
    <property type="entry name" value="Nucleotide_cyclase"/>
</dbReference>
<dbReference type="InterPro" id="IPR011006">
    <property type="entry name" value="CheY-like_superfamily"/>
</dbReference>
<sequence length="418" mass="45938">MTNTARILVVDDEPDVEALVTQKFRREIRKGQMEFVFAHNGQEALDYLDKDTEVMMVLSDINMPKMDGLTLLTHLGEDYQDLKTIVVSAYGDMENIRTAMNRGAFDFLTKPIEFDDLEATINKTLKHLELFRQLQREKAEAELARATLSRYFSPNVVKTLSEGTGEIEAGGKRCEATFLFTDLAGFTPLVEATDSDTIIALLNDYIEGVARVIFAHEGTVMKIIGDAVHATFGAPVPQPDHAVRAVNAALEIDAFSEGFRKIWNESGIDLGLTRIGVNTGEAVIGNFGGKSFFDFTAYGDAVNVAARLEAANKSLGTRICMSETTRAQISDFYGRPSGNLLLPGKSKPLTAFEPLTKERDALPAMENYRTAYSKLAEGSDTARQLFAALIADLPDDPLILLHLQRTLSGAINVDIEIS</sequence>
<feature type="domain" description="Guanylate cyclase" evidence="3">
    <location>
        <begin position="177"/>
        <end position="309"/>
    </location>
</feature>
<dbReference type="Gene3D" id="3.40.50.2300">
    <property type="match status" value="1"/>
</dbReference>
<feature type="domain" description="Response regulatory" evidence="2">
    <location>
        <begin position="6"/>
        <end position="125"/>
    </location>
</feature>